<dbReference type="InterPro" id="IPR033644">
    <property type="entry name" value="Ferrochelatase_C"/>
</dbReference>
<dbReference type="PANTHER" id="PTHR11108">
    <property type="entry name" value="FERROCHELATASE"/>
    <property type="match status" value="1"/>
</dbReference>
<dbReference type="NCBIfam" id="TIGR00109">
    <property type="entry name" value="hemH"/>
    <property type="match status" value="1"/>
</dbReference>
<dbReference type="EMBL" id="DSIY01000349">
    <property type="protein sequence ID" value="HEG92717.1"/>
    <property type="molecule type" value="Genomic_DNA"/>
</dbReference>
<dbReference type="CDD" id="cd03411">
    <property type="entry name" value="Ferrochelatase_N"/>
    <property type="match status" value="1"/>
</dbReference>
<comment type="catalytic activity">
    <reaction evidence="7 8">
        <text>heme b + 2 H(+) = protoporphyrin IX + Fe(2+)</text>
        <dbReference type="Rhea" id="RHEA:22584"/>
        <dbReference type="ChEBI" id="CHEBI:15378"/>
        <dbReference type="ChEBI" id="CHEBI:29033"/>
        <dbReference type="ChEBI" id="CHEBI:57306"/>
        <dbReference type="ChEBI" id="CHEBI:60344"/>
        <dbReference type="EC" id="4.98.1.1"/>
    </reaction>
</comment>
<sequence length="323" mass="36331">MNTQPAETIAVLLMAYGGPDKLEDIPAYLADVRHGRPFSQELLEEITERYRRIGGRSPIVELTRAQAAGVERLLNTPEAAAEGIRYRTYVGMRHWHPYIHEVVPEILRDGADRLVAVVMAPHYSKMSVGAYLQRLSEALEAHRAALPVLAVESWKDEPAFIAAVADRIDEALARFPEETRDEVVLLFTAHSLPERILSWGDPYREEILTSVERVARQFPSRRWIFAFQSQGASEEPWLGPTVEETLDRLAAEGVENVLLVPIGFVCDHVEVLYDVDIEHRQYAADLGIRLERTTSLNDHPLLCQAIADVVRRRVAEARVAAAS</sequence>
<dbReference type="InterPro" id="IPR019772">
    <property type="entry name" value="Ferrochelatase_AS"/>
</dbReference>
<comment type="caution">
    <text evidence="9">The sequence shown here is derived from an EMBL/GenBank/DDBJ whole genome shotgun (WGS) entry which is preliminary data.</text>
</comment>
<comment type="similarity">
    <text evidence="1 7 8">Belongs to the ferrochelatase family.</text>
</comment>
<dbReference type="PROSITE" id="PS00534">
    <property type="entry name" value="FERROCHELATASE"/>
    <property type="match status" value="1"/>
</dbReference>
<organism evidence="9">
    <name type="scientific">Thermorudis peleae</name>
    <dbReference type="NCBI Taxonomy" id="1382356"/>
    <lineage>
        <taxon>Bacteria</taxon>
        <taxon>Pseudomonadati</taxon>
        <taxon>Thermomicrobiota</taxon>
        <taxon>Thermomicrobia</taxon>
        <taxon>Thermomicrobia incertae sedis</taxon>
        <taxon>Thermorudis</taxon>
    </lineage>
</organism>
<keyword evidence="2 7" id="KW-0408">Iron</keyword>
<comment type="subcellular location">
    <subcellularLocation>
        <location evidence="7 8">Cytoplasm</location>
    </subcellularLocation>
</comment>
<evidence type="ECO:0000256" key="7">
    <source>
        <dbReference type="HAMAP-Rule" id="MF_00323"/>
    </source>
</evidence>
<proteinExistence type="inferred from homology"/>
<evidence type="ECO:0000256" key="1">
    <source>
        <dbReference type="ARBA" id="ARBA00007718"/>
    </source>
</evidence>
<dbReference type="Gene3D" id="3.40.50.1400">
    <property type="match status" value="2"/>
</dbReference>
<dbReference type="GO" id="GO:0004325">
    <property type="term" value="F:ferrochelatase activity"/>
    <property type="evidence" value="ECO:0007669"/>
    <property type="project" value="UniProtKB-UniRule"/>
</dbReference>
<accession>A0A831TFA0</accession>
<dbReference type="GO" id="GO:0046872">
    <property type="term" value="F:metal ion binding"/>
    <property type="evidence" value="ECO:0007669"/>
    <property type="project" value="UniProtKB-KW"/>
</dbReference>
<evidence type="ECO:0000256" key="4">
    <source>
        <dbReference type="ARBA" id="ARBA00023239"/>
    </source>
</evidence>
<keyword evidence="7 8" id="KW-0963">Cytoplasm</keyword>
<feature type="binding site" evidence="7">
    <location>
        <position position="190"/>
    </location>
    <ligand>
        <name>Fe(2+)</name>
        <dbReference type="ChEBI" id="CHEBI:29033"/>
    </ligand>
</feature>
<gene>
    <name evidence="7" type="primary">hemH</name>
    <name evidence="9" type="ORF">ENP34_14970</name>
</gene>
<dbReference type="UniPathway" id="UPA00252">
    <property type="reaction ID" value="UER00325"/>
</dbReference>
<keyword evidence="7" id="KW-0479">Metal-binding</keyword>
<name>A0A831TFA0_9BACT</name>
<dbReference type="GO" id="GO:0006783">
    <property type="term" value="P:heme biosynthetic process"/>
    <property type="evidence" value="ECO:0007669"/>
    <property type="project" value="UniProtKB-UniRule"/>
</dbReference>
<dbReference type="PANTHER" id="PTHR11108:SF1">
    <property type="entry name" value="FERROCHELATASE, MITOCHONDRIAL"/>
    <property type="match status" value="1"/>
</dbReference>
<dbReference type="GO" id="GO:0005737">
    <property type="term" value="C:cytoplasm"/>
    <property type="evidence" value="ECO:0007669"/>
    <property type="project" value="UniProtKB-SubCell"/>
</dbReference>
<evidence type="ECO:0000256" key="3">
    <source>
        <dbReference type="ARBA" id="ARBA00023133"/>
    </source>
</evidence>
<evidence type="ECO:0000256" key="6">
    <source>
        <dbReference type="ARBA" id="ARBA00024536"/>
    </source>
</evidence>
<keyword evidence="5 7" id="KW-0627">Porphyrin biosynthesis</keyword>
<feature type="binding site" evidence="7">
    <location>
        <position position="270"/>
    </location>
    <ligand>
        <name>Fe(2+)</name>
        <dbReference type="ChEBI" id="CHEBI:29033"/>
    </ligand>
</feature>
<keyword evidence="4 7" id="KW-0456">Lyase</keyword>
<evidence type="ECO:0000313" key="9">
    <source>
        <dbReference type="EMBL" id="HEG92717.1"/>
    </source>
</evidence>
<protein>
    <recommendedName>
        <fullName evidence="7 8">Ferrochelatase</fullName>
        <ecNumber evidence="7 8">4.98.1.1</ecNumber>
    </recommendedName>
    <alternativeName>
        <fullName evidence="7">Heme synthase</fullName>
    </alternativeName>
    <alternativeName>
        <fullName evidence="7">Protoheme ferro-lyase</fullName>
    </alternativeName>
</protein>
<dbReference type="HAMAP" id="MF_00323">
    <property type="entry name" value="Ferrochelatase"/>
    <property type="match status" value="1"/>
</dbReference>
<reference evidence="9" key="1">
    <citation type="journal article" date="2020" name="mSystems">
        <title>Genome- and Community-Level Interaction Insights into Carbon Utilization and Element Cycling Functions of Hydrothermarchaeota in Hydrothermal Sediment.</title>
        <authorList>
            <person name="Zhou Z."/>
            <person name="Liu Y."/>
            <person name="Xu W."/>
            <person name="Pan J."/>
            <person name="Luo Z.H."/>
            <person name="Li M."/>
        </authorList>
    </citation>
    <scope>NUCLEOTIDE SEQUENCE [LARGE SCALE GENOMIC DNA]</scope>
    <source>
        <strain evidence="9">SpSt-210</strain>
    </source>
</reference>
<comment type="pathway">
    <text evidence="7 8">Porphyrin-containing compound metabolism; protoheme biosynthesis; protoheme from protoporphyrin-IX: step 1/1.</text>
</comment>
<dbReference type="InterPro" id="IPR001015">
    <property type="entry name" value="Ferrochelatase"/>
</dbReference>
<keyword evidence="3 7" id="KW-0350">Heme biosynthesis</keyword>
<comment type="function">
    <text evidence="7 8">Catalyzes the ferrous insertion into protoporphyrin IX.</text>
</comment>
<evidence type="ECO:0000256" key="2">
    <source>
        <dbReference type="ARBA" id="ARBA00023004"/>
    </source>
</evidence>
<dbReference type="EC" id="4.98.1.1" evidence="7 8"/>
<evidence type="ECO:0000256" key="5">
    <source>
        <dbReference type="ARBA" id="ARBA00023244"/>
    </source>
</evidence>
<dbReference type="CDD" id="cd00419">
    <property type="entry name" value="Ferrochelatase_C"/>
    <property type="match status" value="1"/>
</dbReference>
<dbReference type="Pfam" id="PF00762">
    <property type="entry name" value="Ferrochelatase"/>
    <property type="match status" value="1"/>
</dbReference>
<evidence type="ECO:0000256" key="8">
    <source>
        <dbReference type="RuleBase" id="RU000607"/>
    </source>
</evidence>
<dbReference type="AlphaFoldDB" id="A0A831TFA0"/>
<dbReference type="SUPFAM" id="SSF53800">
    <property type="entry name" value="Chelatase"/>
    <property type="match status" value="1"/>
</dbReference>
<comment type="catalytic activity">
    <reaction evidence="6">
        <text>Fe-coproporphyrin III + 2 H(+) = coproporphyrin III + Fe(2+)</text>
        <dbReference type="Rhea" id="RHEA:49572"/>
        <dbReference type="ChEBI" id="CHEBI:15378"/>
        <dbReference type="ChEBI" id="CHEBI:29033"/>
        <dbReference type="ChEBI" id="CHEBI:68438"/>
        <dbReference type="ChEBI" id="CHEBI:131725"/>
        <dbReference type="EC" id="4.99.1.9"/>
    </reaction>
    <physiologicalReaction direction="right-to-left" evidence="6">
        <dbReference type="Rhea" id="RHEA:49574"/>
    </physiologicalReaction>
</comment>
<dbReference type="InterPro" id="IPR033659">
    <property type="entry name" value="Ferrochelatase_N"/>
</dbReference>